<dbReference type="GO" id="GO:0005549">
    <property type="term" value="F:odorant binding"/>
    <property type="evidence" value="ECO:0007669"/>
    <property type="project" value="InterPro"/>
</dbReference>
<feature type="transmembrane region" description="Helical" evidence="11">
    <location>
        <begin position="43"/>
        <end position="69"/>
    </location>
</feature>
<feature type="transmembrane region" description="Helical" evidence="11">
    <location>
        <begin position="380"/>
        <end position="407"/>
    </location>
</feature>
<feature type="transmembrane region" description="Helical" evidence="11">
    <location>
        <begin position="2334"/>
        <end position="2357"/>
    </location>
</feature>
<dbReference type="Pfam" id="PF02949">
    <property type="entry name" value="7tm_6"/>
    <property type="match status" value="11"/>
</dbReference>
<feature type="transmembrane region" description="Helical" evidence="11">
    <location>
        <begin position="558"/>
        <end position="584"/>
    </location>
</feature>
<feature type="transmembrane region" description="Helical" evidence="11">
    <location>
        <begin position="2665"/>
        <end position="2685"/>
    </location>
</feature>
<keyword evidence="10" id="KW-0175">Coiled coil</keyword>
<feature type="transmembrane region" description="Helical" evidence="11">
    <location>
        <begin position="1160"/>
        <end position="1185"/>
    </location>
</feature>
<gene>
    <name evidence="12" type="ORF">ALC57_08742</name>
</gene>
<dbReference type="PANTHER" id="PTHR21137:SF35">
    <property type="entry name" value="ODORANT RECEPTOR 19A-RELATED"/>
    <property type="match status" value="1"/>
</dbReference>
<feature type="transmembrane region" description="Helical" evidence="11">
    <location>
        <begin position="1644"/>
        <end position="1663"/>
    </location>
</feature>
<feature type="transmembrane region" description="Helical" evidence="11">
    <location>
        <begin position="802"/>
        <end position="821"/>
    </location>
</feature>
<sequence length="3291" mass="373252">MNVNDSVMSERDASDYSIQLNRWLLKLVGAWPSSASTTVREKVISTILVIICYSLVAYTVIPCILNILFEETDVQKKLRAVGPLSHWCMGGMNYFSLLFRSRDIYRCVEHVRTDWLMMTDIEDRQVMLKYAKFGRFVAGICAIFMHGGVFSHSVIQGIMPTFVYVGNVSVSVHVLPCPTYSKFVDITKSSAGDIAFTVQLISSIVVNSVTAGACSLAAVFAMHACGQLNILMRWLDQLDDRKQQDMVQHRLAIIVQHHLRVLRINAIVPLMHRIMGSINYWQLLTHKKDIHHCILHMETDWKLIRKMDDREVMLRYAKIGRFIAKFCAIFMHSSAIIFTAVKAVKTTTVIIGNETFKMYPMTCPPYSKIVDVRFTPTNEILLSVQLLSTLIVSSSTVAICSLAGVFAMHACGQLNVLHTWLKELAEEKTYHLAEQKLAIIVEHHWRVLRIMGSISYWTLLKRSHDIHNCIQHMEMDWQLIQRIGDRETMLQYAKFGRFIAGISAAVTQGGQLLYGTAKAIKTTTIVVGNETFKMHPMTCPTYSKILDTRFSPINEIMLTIQFVSACAVGSAIVSVCSLAGVFAMHACGQLNVLYAWLNELVIDYEEKGNQSVEQKLAAIVEHHLRALRLMGMINYWVLLKRSGDIHKLIRHMETDWNLVRRIDEHELMLQHAKFGRSVAMICGLIMQGGTILFSLARALKTTTIIVGNETFTTYPMTCPVYSKIIDTRFSPVNEIALVLQFLSTFVLSSSTVGACSLAAVFAIHACGQLNVLSIWLHELVQNQEKTNHTAQKKLGLIVEHHLRVLSIVASNMIPCLLYVLFEKDNIKLKLSAIGPLLHRVMGSVHYWVLLKRSGDISNLIRHMETDWCLVQGFDDREIMLQQAKFGRFVAIICGIIMHGGTILFSLAKAMKTVTIVVDNETFTTHPMTCPIYNKIIDTRFSPVNEIALILQNLAMLIVSSSTVGACSLAAVFAIHACGQLNVLYEWLHELVKNQEKRNDKAKRNLAVIVEHHLRILSIIAVPTIPCLLYVLFEAENIQQKLNPMMPLINRFMSSMHYWVLLKRRDDIQKLIRHMETDWSLMQKIDERKVMLQHAKYGRFITIICGIMLQGGCLLFSFVQSIRTVTITIGNETFTTHTISCPIYSKIIDTRFTPMNEIALILQNMIVILVSFCTAGGCSLAAVFAIHACGQLNVLYVWLHELVQNQAKENDKAERKLAAIVEHHLRILSMIASNMVPCLLYVLFEKVNIKLKLSAVGPLLHRVMGSVHYWVLLKRSGDIHKVMRHMETDWRLIQRLDNREVMLQQAKFGRFVAIICGIIMYGGTILFSIAKAMKTITINVGNETFTTRPMTCPVYSKIIDTRFSPMNEIALVLQNLAILVVSSSTVGACSLAAVFAIHACGQLKVLNVWLHELVQNQKKGNDTAERKLAAIVEHHLRILSIIAVPTIPCLLHVLFEADNIKQKLNALGPLLHRAMGSVHYWVLLKRNRDIHKLIRHMEVDWSLIQKIDEREVMLQHAKFGRFVVIICAVFMQGGLFLYSLGKSMKTITIIVGNETFKTHPTNCPIYSKIIDTRFSPVNEITLVLQNLTMFVSSFSTVSVCSLAAVFAVHACGQLTVLNTWLHKLVENQKRNDTNQKLAAIVEHHLRTLSVIAVTTIPCLLYVLFEADNIKQKLNAVAPLLHRAMGSIHYWVLLKRSHDIDKLIRHMEADWNLIQRIDEREVMLEHAKFGRYIVIICAVFMQGGLFLFSLGRSMKTTTIIIGNETFKTHPTSCPIYSKIIDTRFSPVNEIALILQNVTMFVASFSTVGACSLAAVFAKHACGQLNVLYAWLHELVENQKRNDTNQKLAAIVEHHLRTLSFISQLESIMHKVALVELVGSTVVICMIGYYIIMDWNQNEKEGMVAYGIILISVTFNIFIFCYIGEILSEQCGQIGEIAYMTNWYLLPGNTALDLVLIILRSSIVVKITAGKMIELSLSTFVSYLRQKIMGDDLADNSSISPYLVDKYNEYSIQIIRWILKAISVWPRSANASLIEKIRSDFAIFICYFLIITTMVPNGLSMFVDSQMSYETRLQNFGPLTFWFIAMVNYSCLLMHVDDIHNCVEHVKMDWLIIRRFEDQKVMLKSAKLGRFIAGFCAVFMHCGVFSYNVVQGLSKSILHMENSSIVVRGLPYPFYNKILNVHFSPAYEFVFFLQCLSSFVVNCVTVATCGLTAVFVMHACGQMKIMISWLKNFIDDKKEERTSLRQRFAIIVNHHLRILSFVSRTEKIMNIICLVELIGCTMHICLLGYYCIMSKSIESITDGWNYSIQMNRWFLKPIGVWPLTLCETTVEKIGCMILTVISCLLICFLLIPCTLCTILVDTDLDTKIRMIGPVSFLLMAAVKQYILIIRSENIDECIRHIRVDWSRVALNHEKDREIMVNNAKFGRWLSSISAIFMYSAGIFFTTVMPICARRTEIIDNETVRSLSFPIYRGLFDPRTTPSFEIAQFTQALAGYVIYTITISVCSLTAVLVMHACGQFRILMLKMEDLADGKERKSANSTHEGRLGDIVEHHIRILSFIALTEKLLNEICLVDVVGCTLNICFLGFNMMTCIQIGMKSYMINWYRIPNKGALGLTLIMTMSNATIKLTAGKFMDLSLASFCSLCRWILKPIGIWHMIYSRSSQSEKLLSLILIFVCFFGLCFVLVPAGPYTLFREKDINIKVKLFGPVGFCLTSAIKYCFLGARASSIGRCVEHVESDWRIVRHYDHRRMMLRNVLVGRRLTTLCVIFLYTGGMSYHTIMPLSSRTKTNGSFTSRPLVYPGYDLYFDSQASPAYEIIFGMHCLSAMIQYSATTAACSLAASFATHACGQVQILMTLLDDLVDGKRTKGTNVEKRLRLITKHHVRVLRFTADVEKILREICLLELVAATLIICLLEYYCMTEWANSDAVAILTYFMLLISLTFNILIFCYIGELLVEEFGKIGSAAYEVNWYDLSGHKAMDLIMIIMKSYYPPKLTAGKFCDLSLNTFSALCRWVLKPIGMWHPIYGHPSQNEKFISIILIVVCFSALCFVLIPAGFYTLFREKDINIKVKLFGPVGFCLTNTIKYCYFGARAAAFGRCIRHVEDDWRIVQHQTREIMLKKVLIGRKLTTLCAIFLYTGGLSYHIIMPLSSRQEINENYTIRIHTYPGYDMFFDPGASPAYEIVFCIHCLFAMITYHITTASCSLAAIFVTHACGQIHILMLLLDDLVEGKWSKNTTVKTRLSAIAKHHVRILRFSASVEEVLREICLLELLTSTLTICLLEYYCLTVKKRISA</sequence>
<feature type="transmembrane region" description="Helical" evidence="11">
    <location>
        <begin position="1518"/>
        <end position="1537"/>
    </location>
</feature>
<feature type="transmembrane region" description="Helical" evidence="11">
    <location>
        <begin position="1013"/>
        <end position="1032"/>
    </location>
</feature>
<feature type="transmembrane region" description="Helical" evidence="11">
    <location>
        <begin position="2125"/>
        <end position="2147"/>
    </location>
</feature>
<evidence type="ECO:0000256" key="10">
    <source>
        <dbReference type="SAM" id="Coils"/>
    </source>
</evidence>
<keyword evidence="13" id="KW-1185">Reference proteome</keyword>
<feature type="transmembrane region" description="Helical" evidence="11">
    <location>
        <begin position="2927"/>
        <end position="2948"/>
    </location>
</feature>
<feature type="transmembrane region" description="Helical" evidence="11">
    <location>
        <begin position="2186"/>
        <end position="2213"/>
    </location>
</feature>
<dbReference type="Proteomes" id="UP000078492">
    <property type="component" value="Unassembled WGS sequence"/>
</dbReference>
<evidence type="ECO:0000256" key="3">
    <source>
        <dbReference type="ARBA" id="ARBA00022606"/>
    </source>
</evidence>
<feature type="transmembrane region" description="Helical" evidence="11">
    <location>
        <begin position="1307"/>
        <end position="1329"/>
    </location>
</feature>
<feature type="transmembrane region" description="Helical" evidence="11">
    <location>
        <begin position="2425"/>
        <end position="2447"/>
    </location>
</feature>
<feature type="transmembrane region" description="Helical" evidence="11">
    <location>
        <begin position="1593"/>
        <end position="1620"/>
    </location>
</feature>
<keyword evidence="8 12" id="KW-0675">Receptor</keyword>
<feature type="transmembrane region" description="Helical" evidence="11">
    <location>
        <begin position="1096"/>
        <end position="1118"/>
    </location>
</feature>
<feature type="transmembrane region" description="Helical" evidence="11">
    <location>
        <begin position="2492"/>
        <end position="2513"/>
    </location>
</feature>
<feature type="transmembrane region" description="Helical" evidence="11">
    <location>
        <begin position="737"/>
        <end position="763"/>
    </location>
</feature>
<feature type="transmembrane region" description="Helical" evidence="11">
    <location>
        <begin position="322"/>
        <end position="341"/>
    </location>
</feature>
<feature type="transmembrane region" description="Helical" evidence="11">
    <location>
        <begin position="2897"/>
        <end position="2915"/>
    </location>
</feature>
<dbReference type="GO" id="GO:0007165">
    <property type="term" value="P:signal transduction"/>
    <property type="evidence" value="ECO:0007669"/>
    <property type="project" value="UniProtKB-KW"/>
</dbReference>
<proteinExistence type="predicted"/>
<feature type="transmembrane region" description="Helical" evidence="11">
    <location>
        <begin position="2265"/>
        <end position="2287"/>
    </location>
</feature>
<feature type="transmembrane region" description="Helical" evidence="11">
    <location>
        <begin position="3033"/>
        <end position="3058"/>
    </location>
</feature>
<feature type="transmembrane region" description="Helical" evidence="11">
    <location>
        <begin position="1375"/>
        <end position="1396"/>
    </location>
</feature>
<keyword evidence="6 11" id="KW-1133">Transmembrane helix</keyword>
<evidence type="ECO:0000256" key="11">
    <source>
        <dbReference type="SAM" id="Phobius"/>
    </source>
</evidence>
<feature type="transmembrane region" description="Helical" evidence="11">
    <location>
        <begin position="953"/>
        <end position="974"/>
    </location>
</feature>
<evidence type="ECO:0000313" key="13">
    <source>
        <dbReference type="Proteomes" id="UP000078492"/>
    </source>
</evidence>
<feature type="transmembrane region" description="Helical" evidence="11">
    <location>
        <begin position="885"/>
        <end position="907"/>
    </location>
</feature>
<feature type="transmembrane region" description="Helical" evidence="11">
    <location>
        <begin position="3125"/>
        <end position="3143"/>
    </location>
</feature>
<feature type="transmembrane region" description="Helical" evidence="11">
    <location>
        <begin position="1901"/>
        <end position="1920"/>
    </location>
</feature>
<evidence type="ECO:0000256" key="1">
    <source>
        <dbReference type="ARBA" id="ARBA00004651"/>
    </source>
</evidence>
<feature type="transmembrane region" description="Helical" evidence="11">
    <location>
        <begin position="133"/>
        <end position="155"/>
    </location>
</feature>
<feature type="transmembrane region" description="Helical" evidence="11">
    <location>
        <begin position="1435"/>
        <end position="1454"/>
    </location>
</feature>
<organism evidence="12 13">
    <name type="scientific">Trachymyrmex cornetzi</name>
    <dbReference type="NCBI Taxonomy" id="471704"/>
    <lineage>
        <taxon>Eukaryota</taxon>
        <taxon>Metazoa</taxon>
        <taxon>Ecdysozoa</taxon>
        <taxon>Arthropoda</taxon>
        <taxon>Hexapoda</taxon>
        <taxon>Insecta</taxon>
        <taxon>Pterygota</taxon>
        <taxon>Neoptera</taxon>
        <taxon>Endopterygota</taxon>
        <taxon>Hymenoptera</taxon>
        <taxon>Apocrita</taxon>
        <taxon>Aculeata</taxon>
        <taxon>Formicoidea</taxon>
        <taxon>Formicidae</taxon>
        <taxon>Myrmicinae</taxon>
        <taxon>Trachymyrmex</taxon>
    </lineage>
</organism>
<dbReference type="STRING" id="471704.A0A195E1W7"/>
<feature type="transmembrane region" description="Helical" evidence="11">
    <location>
        <begin position="1224"/>
        <end position="1243"/>
    </location>
</feature>
<feature type="transmembrane region" description="Helical" evidence="11">
    <location>
        <begin position="1869"/>
        <end position="1889"/>
    </location>
</feature>
<keyword evidence="4 11" id="KW-0812">Transmembrane</keyword>
<reference evidence="12 13" key="1">
    <citation type="submission" date="2015-09" db="EMBL/GenBank/DDBJ databases">
        <title>Trachymyrmex cornetzi WGS genome.</title>
        <authorList>
            <person name="Nygaard S."/>
            <person name="Hu H."/>
            <person name="Boomsma J."/>
            <person name="Zhang G."/>
        </authorList>
    </citation>
    <scope>NUCLEOTIDE SEQUENCE [LARGE SCALE GENOMIC DNA]</scope>
    <source>
        <strain evidence="12">Tcor2-1</strain>
        <tissue evidence="12">Whole body</tissue>
    </source>
</reference>
<evidence type="ECO:0000256" key="7">
    <source>
        <dbReference type="ARBA" id="ARBA00023136"/>
    </source>
</evidence>
<accession>A0A195E1W7</accession>
<dbReference type="GO" id="GO:0005886">
    <property type="term" value="C:plasma membrane"/>
    <property type="evidence" value="ECO:0007669"/>
    <property type="project" value="UniProtKB-SubCell"/>
</dbReference>
<evidence type="ECO:0000256" key="5">
    <source>
        <dbReference type="ARBA" id="ARBA00022725"/>
    </source>
</evidence>
<evidence type="ECO:0000256" key="2">
    <source>
        <dbReference type="ARBA" id="ARBA00022475"/>
    </source>
</evidence>
<feature type="transmembrane region" description="Helical" evidence="11">
    <location>
        <begin position="1727"/>
        <end position="1748"/>
    </location>
</feature>
<feature type="transmembrane region" description="Helical" evidence="11">
    <location>
        <begin position="2076"/>
        <end position="2093"/>
    </location>
</feature>
<feature type="transmembrane region" description="Helical" evidence="11">
    <location>
        <begin position="2038"/>
        <end position="2056"/>
    </location>
</feature>
<dbReference type="PANTHER" id="PTHR21137">
    <property type="entry name" value="ODORANT RECEPTOR"/>
    <property type="match status" value="1"/>
</dbReference>
<keyword evidence="5" id="KW-0552">Olfaction</keyword>
<dbReference type="GO" id="GO:0004984">
    <property type="term" value="F:olfactory receptor activity"/>
    <property type="evidence" value="ECO:0007669"/>
    <property type="project" value="InterPro"/>
</dbReference>
<feature type="transmembrane region" description="Helical" evidence="11">
    <location>
        <begin position="677"/>
        <end position="696"/>
    </location>
</feature>
<evidence type="ECO:0000256" key="9">
    <source>
        <dbReference type="ARBA" id="ARBA00023224"/>
    </source>
</evidence>
<protein>
    <submittedName>
        <fullName evidence="12">Putative odorant receptor 92a</fullName>
    </submittedName>
</protein>
<keyword evidence="3" id="KW-0716">Sensory transduction</keyword>
<keyword evidence="7 11" id="KW-0472">Membrane</keyword>
<evidence type="ECO:0000256" key="8">
    <source>
        <dbReference type="ARBA" id="ARBA00023170"/>
    </source>
</evidence>
<feature type="transmembrane region" description="Helical" evidence="11">
    <location>
        <begin position="3202"/>
        <end position="3221"/>
    </location>
</feature>
<keyword evidence="2" id="KW-1003">Cell membrane</keyword>
<comment type="subcellular location">
    <subcellularLocation>
        <location evidence="1">Cell membrane</location>
        <topology evidence="1">Multi-pass membrane protein</topology>
    </subcellularLocation>
</comment>
<feature type="transmembrane region" description="Helical" evidence="11">
    <location>
        <begin position="3177"/>
        <end position="3195"/>
    </location>
</feature>
<feature type="transmembrane region" description="Helical" evidence="11">
    <location>
        <begin position="2608"/>
        <end position="2627"/>
    </location>
</feature>
<feature type="transmembrane region" description="Helical" evidence="11">
    <location>
        <begin position="3259"/>
        <end position="3283"/>
    </location>
</feature>
<dbReference type="InterPro" id="IPR004117">
    <property type="entry name" value="7tm6_olfct_rcpt"/>
</dbReference>
<name>A0A195E1W7_9HYME</name>
<evidence type="ECO:0000256" key="6">
    <source>
        <dbReference type="ARBA" id="ARBA00022989"/>
    </source>
</evidence>
<evidence type="ECO:0000313" key="12">
    <source>
        <dbReference type="EMBL" id="KYN18899.1"/>
    </source>
</evidence>
<feature type="transmembrane region" description="Helical" evidence="11">
    <location>
        <begin position="2759"/>
        <end position="2777"/>
    </location>
</feature>
<dbReference type="EMBL" id="KQ979824">
    <property type="protein sequence ID" value="KYN18899.1"/>
    <property type="molecule type" value="Genomic_DNA"/>
</dbReference>
<evidence type="ECO:0000256" key="4">
    <source>
        <dbReference type="ARBA" id="ARBA00022692"/>
    </source>
</evidence>
<feature type="transmembrane region" description="Helical" evidence="11">
    <location>
        <begin position="200"/>
        <end position="225"/>
    </location>
</feature>
<feature type="coiled-coil region" evidence="10">
    <location>
        <begin position="984"/>
        <end position="1011"/>
    </location>
</feature>
<keyword evidence="9" id="KW-0807">Transducer</keyword>